<sequence length="128" mass="15129">MDETLIPYLGWLDFRQYLPDKPHPFGLLVRVLALAKSRFIVKFELYTGKRGEKRSNQLYDLMYRFLTSINTTGIPKKTFYADNYYSSFAVCKMLQEQGWEFRMTIRKNRCNGFCTTNMLIGSKLHLAF</sequence>
<keyword evidence="4" id="KW-1185">Reference proteome</keyword>
<protein>
    <submittedName>
        <fullName evidence="2">Transposase IS4</fullName>
    </submittedName>
    <submittedName>
        <fullName evidence="3">Transposase_IS4</fullName>
    </submittedName>
</protein>
<name>A0AA86RC06_9EUKA</name>
<dbReference type="PANTHER" id="PTHR46599:SF3">
    <property type="entry name" value="PIGGYBAC TRANSPOSABLE ELEMENT-DERIVED PROTEIN 4"/>
    <property type="match status" value="1"/>
</dbReference>
<dbReference type="PANTHER" id="PTHR46599">
    <property type="entry name" value="PIGGYBAC TRANSPOSABLE ELEMENT-DERIVED PROTEIN 4"/>
    <property type="match status" value="1"/>
</dbReference>
<evidence type="ECO:0000313" key="3">
    <source>
        <dbReference type="EMBL" id="CAL6077282.1"/>
    </source>
</evidence>
<evidence type="ECO:0000259" key="1">
    <source>
        <dbReference type="Pfam" id="PF13843"/>
    </source>
</evidence>
<evidence type="ECO:0000313" key="4">
    <source>
        <dbReference type="Proteomes" id="UP001642409"/>
    </source>
</evidence>
<proteinExistence type="predicted"/>
<reference evidence="2" key="1">
    <citation type="submission" date="2023-06" db="EMBL/GenBank/DDBJ databases">
        <authorList>
            <person name="Kurt Z."/>
        </authorList>
    </citation>
    <scope>NUCLEOTIDE SEQUENCE</scope>
</reference>
<dbReference type="EMBL" id="CAXDID020000325">
    <property type="protein sequence ID" value="CAL6077282.1"/>
    <property type="molecule type" value="Genomic_DNA"/>
</dbReference>
<evidence type="ECO:0000313" key="2">
    <source>
        <dbReference type="EMBL" id="CAI9973432.1"/>
    </source>
</evidence>
<dbReference type="InterPro" id="IPR029526">
    <property type="entry name" value="PGBD"/>
</dbReference>
<dbReference type="Pfam" id="PF13843">
    <property type="entry name" value="DDE_Tnp_1_7"/>
    <property type="match status" value="1"/>
</dbReference>
<feature type="domain" description="PiggyBac transposable element-derived protein" evidence="1">
    <location>
        <begin position="2"/>
        <end position="109"/>
    </location>
</feature>
<accession>A0AA86RC06</accession>
<gene>
    <name evidence="3" type="ORF">HINF_LOCUS58167</name>
    <name evidence="2" type="ORF">HINF_LOCUS61077</name>
</gene>
<dbReference type="Proteomes" id="UP001642409">
    <property type="component" value="Unassembled WGS sequence"/>
</dbReference>
<dbReference type="EMBL" id="CATOUU010001123">
    <property type="protein sequence ID" value="CAI9973432.1"/>
    <property type="molecule type" value="Genomic_DNA"/>
</dbReference>
<organism evidence="2">
    <name type="scientific">Hexamita inflata</name>
    <dbReference type="NCBI Taxonomy" id="28002"/>
    <lineage>
        <taxon>Eukaryota</taxon>
        <taxon>Metamonada</taxon>
        <taxon>Diplomonadida</taxon>
        <taxon>Hexamitidae</taxon>
        <taxon>Hexamitinae</taxon>
        <taxon>Hexamita</taxon>
    </lineage>
</organism>
<reference evidence="3 4" key="2">
    <citation type="submission" date="2024-07" db="EMBL/GenBank/DDBJ databases">
        <authorList>
            <person name="Akdeniz Z."/>
        </authorList>
    </citation>
    <scope>NUCLEOTIDE SEQUENCE [LARGE SCALE GENOMIC DNA]</scope>
</reference>
<dbReference type="AlphaFoldDB" id="A0AA86RC06"/>
<comment type="caution">
    <text evidence="2">The sequence shown here is derived from an EMBL/GenBank/DDBJ whole genome shotgun (WGS) entry which is preliminary data.</text>
</comment>